<keyword evidence="3" id="KW-1185">Reference proteome</keyword>
<gene>
    <name evidence="2" type="ORF">F0L74_22350</name>
</gene>
<dbReference type="InterPro" id="IPR000182">
    <property type="entry name" value="GNAT_dom"/>
</dbReference>
<protein>
    <submittedName>
        <fullName evidence="2">GNAT family N-acetyltransferase</fullName>
    </submittedName>
</protein>
<dbReference type="GO" id="GO:0016747">
    <property type="term" value="F:acyltransferase activity, transferring groups other than amino-acyl groups"/>
    <property type="evidence" value="ECO:0007669"/>
    <property type="project" value="InterPro"/>
</dbReference>
<dbReference type="SUPFAM" id="SSF55729">
    <property type="entry name" value="Acyl-CoA N-acyltransferases (Nat)"/>
    <property type="match status" value="1"/>
</dbReference>
<evidence type="ECO:0000313" key="3">
    <source>
        <dbReference type="Proteomes" id="UP000324611"/>
    </source>
</evidence>
<dbReference type="EMBL" id="VUOC01000004">
    <property type="protein sequence ID" value="KAA2238959.1"/>
    <property type="molecule type" value="Genomic_DNA"/>
</dbReference>
<dbReference type="RefSeq" id="WP_149840138.1">
    <property type="nucleotide sequence ID" value="NZ_VUOC01000004.1"/>
</dbReference>
<dbReference type="AlphaFoldDB" id="A0A5B2VL95"/>
<evidence type="ECO:0000313" key="2">
    <source>
        <dbReference type="EMBL" id="KAA2238959.1"/>
    </source>
</evidence>
<organism evidence="2 3">
    <name type="scientific">Chitinophaga agrisoli</name>
    <dbReference type="NCBI Taxonomy" id="2607653"/>
    <lineage>
        <taxon>Bacteria</taxon>
        <taxon>Pseudomonadati</taxon>
        <taxon>Bacteroidota</taxon>
        <taxon>Chitinophagia</taxon>
        <taxon>Chitinophagales</taxon>
        <taxon>Chitinophagaceae</taxon>
        <taxon>Chitinophaga</taxon>
    </lineage>
</organism>
<sequence length="229" mass="25922">MTAQDLTLLDNPVWHSLQTTHRALAMGTTTAQRYPADVLSFVGCDREASNPLENIQPWVNSEEPVFVVGDLPPLPSHWSVQARLDCAQMVCHQLHTVPPKEPAEIVRLTEEERPEMFTFINSIQPGYFLLNTPLLGSYYGIRNNGQLVAIAGERMRMTGLTEISAVCTHPDFTGKGLAQQLMIHVSNNIYAQGRVPFLHVLSTNERAIRLYEHLGFTTRREIPFWKIMR</sequence>
<feature type="domain" description="N-acetyltransferase" evidence="1">
    <location>
        <begin position="92"/>
        <end position="229"/>
    </location>
</feature>
<dbReference type="Proteomes" id="UP000324611">
    <property type="component" value="Unassembled WGS sequence"/>
</dbReference>
<evidence type="ECO:0000259" key="1">
    <source>
        <dbReference type="PROSITE" id="PS51186"/>
    </source>
</evidence>
<accession>A0A5B2VL95</accession>
<dbReference type="PROSITE" id="PS51186">
    <property type="entry name" value="GNAT"/>
    <property type="match status" value="1"/>
</dbReference>
<name>A0A5B2VL95_9BACT</name>
<dbReference type="CDD" id="cd04301">
    <property type="entry name" value="NAT_SF"/>
    <property type="match status" value="1"/>
</dbReference>
<reference evidence="2 3" key="1">
    <citation type="submission" date="2019-09" db="EMBL/GenBank/DDBJ databases">
        <title>Chitinophaga ginsengihumi sp. nov., isolated from soil of ginseng rhizosphere.</title>
        <authorList>
            <person name="Lee J."/>
        </authorList>
    </citation>
    <scope>NUCLEOTIDE SEQUENCE [LARGE SCALE GENOMIC DNA]</scope>
    <source>
        <strain evidence="2 3">BN140078</strain>
    </source>
</reference>
<proteinExistence type="predicted"/>
<dbReference type="Pfam" id="PF08445">
    <property type="entry name" value="FR47"/>
    <property type="match status" value="1"/>
</dbReference>
<dbReference type="InterPro" id="IPR016181">
    <property type="entry name" value="Acyl_CoA_acyltransferase"/>
</dbReference>
<dbReference type="InterPro" id="IPR013653">
    <property type="entry name" value="GCN5-like_dom"/>
</dbReference>
<dbReference type="Gene3D" id="3.40.630.30">
    <property type="match status" value="1"/>
</dbReference>
<comment type="caution">
    <text evidence="2">The sequence shown here is derived from an EMBL/GenBank/DDBJ whole genome shotgun (WGS) entry which is preliminary data.</text>
</comment>
<reference evidence="2 3" key="2">
    <citation type="submission" date="2019-09" db="EMBL/GenBank/DDBJ databases">
        <authorList>
            <person name="Jin C."/>
        </authorList>
    </citation>
    <scope>NUCLEOTIDE SEQUENCE [LARGE SCALE GENOMIC DNA]</scope>
    <source>
        <strain evidence="2 3">BN140078</strain>
    </source>
</reference>
<keyword evidence="2" id="KW-0808">Transferase</keyword>